<keyword evidence="1" id="KW-1133">Transmembrane helix</keyword>
<evidence type="ECO:0008006" key="4">
    <source>
        <dbReference type="Google" id="ProtNLM"/>
    </source>
</evidence>
<comment type="caution">
    <text evidence="2">The sequence shown here is derived from an EMBL/GenBank/DDBJ whole genome shotgun (WGS) entry which is preliminary data.</text>
</comment>
<dbReference type="RefSeq" id="WP_145228952.1">
    <property type="nucleotide sequence ID" value="NZ_VIVQ01000002.1"/>
</dbReference>
<dbReference type="AlphaFoldDB" id="A0A561E3J4"/>
<keyword evidence="1" id="KW-0812">Transmembrane</keyword>
<evidence type="ECO:0000313" key="3">
    <source>
        <dbReference type="Proteomes" id="UP000318297"/>
    </source>
</evidence>
<feature type="transmembrane region" description="Helical" evidence="1">
    <location>
        <begin position="50"/>
        <end position="70"/>
    </location>
</feature>
<evidence type="ECO:0000256" key="1">
    <source>
        <dbReference type="SAM" id="Phobius"/>
    </source>
</evidence>
<gene>
    <name evidence="2" type="ORF">BKA23_2530</name>
</gene>
<accession>A0A561E3J4</accession>
<evidence type="ECO:0000313" key="2">
    <source>
        <dbReference type="EMBL" id="TWE10178.1"/>
    </source>
</evidence>
<proteinExistence type="predicted"/>
<keyword evidence="3" id="KW-1185">Reference proteome</keyword>
<reference evidence="2 3" key="1">
    <citation type="submission" date="2019-06" db="EMBL/GenBank/DDBJ databases">
        <title>Sequencing the genomes of 1000 actinobacteria strains.</title>
        <authorList>
            <person name="Klenk H.-P."/>
        </authorList>
    </citation>
    <scope>NUCLEOTIDE SEQUENCE [LARGE SCALE GENOMIC DNA]</scope>
    <source>
        <strain evidence="2 3">DSM 19560</strain>
    </source>
</reference>
<dbReference type="OrthoDB" id="5125307at2"/>
<sequence length="76" mass="8157">MTTHRGWSQLSPATRRAIKVTAAVEGAVKVVALVDLARRPASQVRGSKPVWAGAIIVLNSAGLVPLAYLVRGRRRK</sequence>
<dbReference type="EMBL" id="VIVQ01000002">
    <property type="protein sequence ID" value="TWE10178.1"/>
    <property type="molecule type" value="Genomic_DNA"/>
</dbReference>
<dbReference type="Proteomes" id="UP000318297">
    <property type="component" value="Unassembled WGS sequence"/>
</dbReference>
<protein>
    <recommendedName>
        <fullName evidence="4">DUF5652 domain-containing protein</fullName>
    </recommendedName>
</protein>
<organism evidence="2 3">
    <name type="scientific">Rudaeicoccus suwonensis</name>
    <dbReference type="NCBI Taxonomy" id="657409"/>
    <lineage>
        <taxon>Bacteria</taxon>
        <taxon>Bacillati</taxon>
        <taxon>Actinomycetota</taxon>
        <taxon>Actinomycetes</taxon>
        <taxon>Micrococcales</taxon>
        <taxon>Dermacoccaceae</taxon>
        <taxon>Rudaeicoccus</taxon>
    </lineage>
</organism>
<keyword evidence="1" id="KW-0472">Membrane</keyword>
<name>A0A561E3J4_9MICO</name>